<dbReference type="InterPro" id="IPR012914">
    <property type="entry name" value="PucR_dom"/>
</dbReference>
<evidence type="ECO:0000259" key="1">
    <source>
        <dbReference type="Pfam" id="PF07905"/>
    </source>
</evidence>
<evidence type="ECO:0008006" key="5">
    <source>
        <dbReference type="Google" id="ProtNLM"/>
    </source>
</evidence>
<name>A0A5M3PL69_9GAMM</name>
<dbReference type="Pfam" id="PF07905">
    <property type="entry name" value="PucR"/>
    <property type="match status" value="1"/>
</dbReference>
<feature type="domain" description="Purine catabolism PurC-like" evidence="1">
    <location>
        <begin position="11"/>
        <end position="127"/>
    </location>
</feature>
<dbReference type="EMBL" id="BGZH01000001">
    <property type="protein sequence ID" value="GBO83496.1"/>
    <property type="molecule type" value="Genomic_DNA"/>
</dbReference>
<comment type="caution">
    <text evidence="3">The sequence shown here is derived from an EMBL/GenBank/DDBJ whole genome shotgun (WGS) entry which is preliminary data.</text>
</comment>
<reference evidence="3 4" key="1">
    <citation type="journal article" date="2019" name="J. Gen. Appl. Microbiol.">
        <title>Aerobic degradation of cis-dichloroethene by the marine bacterium Marinobacter salsuginis strain 5N-3.</title>
        <authorList>
            <person name="Inoue Y."/>
            <person name="Fukunaga Y."/>
            <person name="Katsumata H."/>
            <person name="Ohji S."/>
            <person name="Hosoyama A."/>
            <person name="Mori K."/>
            <person name="Ando K."/>
        </authorList>
    </citation>
    <scope>NUCLEOTIDE SEQUENCE [LARGE SCALE GENOMIC DNA]</scope>
    <source>
        <strain evidence="3 4">5N-3</strain>
    </source>
</reference>
<sequence>MTLRCREVPLLPGLDAIRLRGGESAGDNPVRWPYVAENRSFKNWVKGGELVFVTGISRHRSPQNLAECLYEGKECNVSGLVVLTGDAYIGQLPNTLCRLADELAIPLFEQPYSLPMVEVTEAIGRAIVWSEHASIEQVDQPILADSTELLDAWIACRGNQSAMAEALDCHRNTIRNRMNQLSESLPGPGNTTEKFRTLLKAHLLLKP</sequence>
<organism evidence="3 4">
    <name type="scientific">Marinobacter salsuginis</name>
    <dbReference type="NCBI Taxonomy" id="418719"/>
    <lineage>
        <taxon>Bacteria</taxon>
        <taxon>Pseudomonadati</taxon>
        <taxon>Pseudomonadota</taxon>
        <taxon>Gammaproteobacteria</taxon>
        <taxon>Pseudomonadales</taxon>
        <taxon>Marinobacteraceae</taxon>
        <taxon>Marinobacter</taxon>
    </lineage>
</organism>
<dbReference type="InterPro" id="IPR042070">
    <property type="entry name" value="PucR_C-HTH_sf"/>
</dbReference>
<evidence type="ECO:0000313" key="4">
    <source>
        <dbReference type="Proteomes" id="UP000340077"/>
    </source>
</evidence>
<dbReference type="Pfam" id="PF13556">
    <property type="entry name" value="HTH_30"/>
    <property type="match status" value="1"/>
</dbReference>
<evidence type="ECO:0000259" key="2">
    <source>
        <dbReference type="Pfam" id="PF13556"/>
    </source>
</evidence>
<protein>
    <recommendedName>
        <fullName evidence="5">PucR family transcriptional regulator</fullName>
    </recommendedName>
</protein>
<gene>
    <name evidence="3" type="ORF">MS5N3_09470</name>
</gene>
<dbReference type="Gene3D" id="1.10.10.2840">
    <property type="entry name" value="PucR C-terminal helix-turn-helix domain"/>
    <property type="match status" value="1"/>
</dbReference>
<feature type="domain" description="PucR C-terminal helix-turn-helix" evidence="2">
    <location>
        <begin position="148"/>
        <end position="186"/>
    </location>
</feature>
<keyword evidence="4" id="KW-1185">Reference proteome</keyword>
<dbReference type="Proteomes" id="UP000340077">
    <property type="component" value="Unassembled WGS sequence"/>
</dbReference>
<accession>A0A5M3PL69</accession>
<dbReference type="AlphaFoldDB" id="A0A5M3PL69"/>
<evidence type="ECO:0000313" key="3">
    <source>
        <dbReference type="EMBL" id="GBO83496.1"/>
    </source>
</evidence>
<dbReference type="RefSeq" id="WP_069184317.1">
    <property type="nucleotide sequence ID" value="NZ_BGZH01000001.1"/>
</dbReference>
<dbReference type="InterPro" id="IPR025736">
    <property type="entry name" value="PucR_C-HTH_dom"/>
</dbReference>
<proteinExistence type="predicted"/>